<accession>A0A242M634</accession>
<reference evidence="1 2" key="1">
    <citation type="submission" date="2017-03" db="EMBL/GenBank/DDBJ databases">
        <title>Genome analysis of strain PAMC 26577.</title>
        <authorList>
            <person name="Oh H.-M."/>
            <person name="Yang J.-A."/>
        </authorList>
    </citation>
    <scope>NUCLEOTIDE SEQUENCE [LARGE SCALE GENOMIC DNA]</scope>
    <source>
        <strain evidence="1 2">PAMC 26577</strain>
    </source>
</reference>
<comment type="caution">
    <text evidence="1">The sequence shown here is derived from an EMBL/GenBank/DDBJ whole genome shotgun (WGS) entry which is preliminary data.</text>
</comment>
<evidence type="ECO:0000313" key="1">
    <source>
        <dbReference type="EMBL" id="OTP66617.1"/>
    </source>
</evidence>
<protein>
    <submittedName>
        <fullName evidence="1">Uncharacterized protein</fullName>
    </submittedName>
</protein>
<proteinExistence type="predicted"/>
<organism evidence="1 2">
    <name type="scientific">Caballeronia sordidicola</name>
    <name type="common">Burkholderia sordidicola</name>
    <dbReference type="NCBI Taxonomy" id="196367"/>
    <lineage>
        <taxon>Bacteria</taxon>
        <taxon>Pseudomonadati</taxon>
        <taxon>Pseudomonadota</taxon>
        <taxon>Betaproteobacteria</taxon>
        <taxon>Burkholderiales</taxon>
        <taxon>Burkholderiaceae</taxon>
        <taxon>Caballeronia</taxon>
    </lineage>
</organism>
<sequence>MAHGSLQFPVLFPFFRVIYQRLILTSRVTKPGDSLIDLLACRININS</sequence>
<name>A0A242M634_CABSO</name>
<dbReference type="Proteomes" id="UP000195221">
    <property type="component" value="Unassembled WGS sequence"/>
</dbReference>
<gene>
    <name evidence="1" type="ORF">PAMC26577_37645</name>
</gene>
<dbReference type="EMBL" id="NBTZ01000159">
    <property type="protein sequence ID" value="OTP66617.1"/>
    <property type="molecule type" value="Genomic_DNA"/>
</dbReference>
<dbReference type="AlphaFoldDB" id="A0A242M634"/>
<evidence type="ECO:0000313" key="2">
    <source>
        <dbReference type="Proteomes" id="UP000195221"/>
    </source>
</evidence>